<accession>A0AA86RJB7</accession>
<dbReference type="EMBL" id="CAXDID020000054">
    <property type="protein sequence ID" value="CAL6006794.1"/>
    <property type="molecule type" value="Genomic_DNA"/>
</dbReference>
<proteinExistence type="predicted"/>
<reference evidence="2 3" key="2">
    <citation type="submission" date="2024-07" db="EMBL/GenBank/DDBJ databases">
        <authorList>
            <person name="Akdeniz Z."/>
        </authorList>
    </citation>
    <scope>NUCLEOTIDE SEQUENCE [LARGE SCALE GENOMIC DNA]</scope>
</reference>
<name>A0AA86RJB7_9EUKA</name>
<dbReference type="EMBL" id="CATOUU010001170">
    <property type="protein sequence ID" value="CAI9975893.1"/>
    <property type="molecule type" value="Genomic_DNA"/>
</dbReference>
<evidence type="ECO:0000313" key="1">
    <source>
        <dbReference type="EMBL" id="CAI9975893.1"/>
    </source>
</evidence>
<keyword evidence="3" id="KW-1185">Reference proteome</keyword>
<protein>
    <submittedName>
        <fullName evidence="2">Hypothetical_protein</fullName>
    </submittedName>
</protein>
<comment type="caution">
    <text evidence="1">The sequence shown here is derived from an EMBL/GenBank/DDBJ whole genome shotgun (WGS) entry which is preliminary data.</text>
</comment>
<dbReference type="AlphaFoldDB" id="A0AA86RJB7"/>
<evidence type="ECO:0000313" key="2">
    <source>
        <dbReference type="EMBL" id="CAL6006794.1"/>
    </source>
</evidence>
<dbReference type="Proteomes" id="UP001642409">
    <property type="component" value="Unassembled WGS sequence"/>
</dbReference>
<gene>
    <name evidence="2" type="ORF">HINF_LOCUS20332</name>
    <name evidence="1" type="ORF">HINF_LOCUS63538</name>
</gene>
<sequence>MKVCVIQLQKRNTHTIKGFYEIQNSCILAHYFLNNTKLDYFANLNDLDISVNENGLPILIDKINGVQIQLEMQIERDSIELQVELQVEEEEENEEAIFFDYEARGLSAYQNLDFNRQTTSFPKQASLIHFDETE</sequence>
<evidence type="ECO:0000313" key="3">
    <source>
        <dbReference type="Proteomes" id="UP001642409"/>
    </source>
</evidence>
<reference evidence="1" key="1">
    <citation type="submission" date="2023-06" db="EMBL/GenBank/DDBJ databases">
        <authorList>
            <person name="Kurt Z."/>
        </authorList>
    </citation>
    <scope>NUCLEOTIDE SEQUENCE</scope>
</reference>
<organism evidence="1">
    <name type="scientific">Hexamita inflata</name>
    <dbReference type="NCBI Taxonomy" id="28002"/>
    <lineage>
        <taxon>Eukaryota</taxon>
        <taxon>Metamonada</taxon>
        <taxon>Diplomonadida</taxon>
        <taxon>Hexamitidae</taxon>
        <taxon>Hexamitinae</taxon>
        <taxon>Hexamita</taxon>
    </lineage>
</organism>